<keyword evidence="3" id="KW-1185">Reference proteome</keyword>
<feature type="compositionally biased region" description="Low complexity" evidence="1">
    <location>
        <begin position="100"/>
        <end position="110"/>
    </location>
</feature>
<sequence length="644" mass="69823">MPRPTRSRVAAARRANAEAWTPSEPTPPALSTSIVVADDTPKDAPHSIPSDETDIYGISDREIERQRQARQDTVSLAADATVTLRTTTRRSTRTRTHVQASTASAALSTTRARRDEAMARLNDLTSTTAASAVTSPVREIGRNGDVVMDASSLLGGGSGIRVGGGGAGGRDLHNLSGLEINDSEIFGNLDNSLEDETLDGGERSAVQSGARSADTSAFNVSVFRRQSSRTRGRRRSIVGKDDAPIRPSSRGPTTPGLSSTFSLGNFKRRQRQPSILLSSAQKASVEPKQLRGPSAASGDEGVHGNEHALESDMEDSFLPEAEGTPIRASRGMRNTGDAINSHQEQSDGGRETRSRKRKSTESHDIEAAKRQAVEQEEEDNTIHQSVEMDEPPSSPPSFIARRRRVTPESDDAILAPPASSSSRETSPSAWPSLSNLGRRQRGRAPSRLKTPALDDDTSDLSEPPSLTHSPNYNATKAAPPAKKKESPIFSTADLKAMLPRRRKKAPVDGDDDVEDEENSSVGYEELPRRTAKKKTTKPGSGVSKAKELDEAVSLPLLPKRSTRRKYGSRRFERETTLEGESIEAMADESMPLDDTAFEADVNDETTLDLSDELKAASKKFKEVDKWKLDFEEVVEPSSDLPEGR</sequence>
<dbReference type="OrthoDB" id="5423493at2759"/>
<feature type="region of interest" description="Disordered" evidence="1">
    <location>
        <begin position="191"/>
        <end position="548"/>
    </location>
</feature>
<accession>A0A2T3AKE9</accession>
<feature type="compositionally biased region" description="Polar residues" evidence="1">
    <location>
        <begin position="464"/>
        <end position="473"/>
    </location>
</feature>
<feature type="region of interest" description="Disordered" evidence="1">
    <location>
        <begin position="87"/>
        <end position="111"/>
    </location>
</feature>
<feature type="compositionally biased region" description="Polar residues" evidence="1">
    <location>
        <begin position="205"/>
        <end position="219"/>
    </location>
</feature>
<gene>
    <name evidence="2" type="ORF">BD289DRAFT_285690</name>
</gene>
<feature type="region of interest" description="Disordered" evidence="1">
    <location>
        <begin position="1"/>
        <end position="31"/>
    </location>
</feature>
<evidence type="ECO:0000313" key="2">
    <source>
        <dbReference type="EMBL" id="PSS00986.1"/>
    </source>
</evidence>
<dbReference type="InParanoid" id="A0A2T3AKE9"/>
<feature type="compositionally biased region" description="Acidic residues" evidence="1">
    <location>
        <begin position="508"/>
        <end position="518"/>
    </location>
</feature>
<proteinExistence type="predicted"/>
<evidence type="ECO:0000256" key="1">
    <source>
        <dbReference type="SAM" id="MobiDB-lite"/>
    </source>
</evidence>
<feature type="compositionally biased region" description="Basic residues" evidence="1">
    <location>
        <begin position="226"/>
        <end position="237"/>
    </location>
</feature>
<reference evidence="2 3" key="1">
    <citation type="journal article" date="2018" name="Mycol. Prog.">
        <title>Coniella lustricola, a new species from submerged detritus.</title>
        <authorList>
            <person name="Raudabaugh D.B."/>
            <person name="Iturriaga T."/>
            <person name="Carver A."/>
            <person name="Mondo S."/>
            <person name="Pangilinan J."/>
            <person name="Lipzen A."/>
            <person name="He G."/>
            <person name="Amirebrahimi M."/>
            <person name="Grigoriev I.V."/>
            <person name="Miller A.N."/>
        </authorList>
    </citation>
    <scope>NUCLEOTIDE SEQUENCE [LARGE SCALE GENOMIC DNA]</scope>
    <source>
        <strain evidence="2 3">B22-T-1</strain>
    </source>
</reference>
<name>A0A2T3AKE9_9PEZI</name>
<feature type="compositionally biased region" description="Basic and acidic residues" evidence="1">
    <location>
        <begin position="300"/>
        <end position="310"/>
    </location>
</feature>
<feature type="region of interest" description="Disordered" evidence="1">
    <location>
        <begin position="562"/>
        <end position="586"/>
    </location>
</feature>
<feature type="compositionally biased region" description="Basic residues" evidence="1">
    <location>
        <begin position="87"/>
        <end position="96"/>
    </location>
</feature>
<feature type="compositionally biased region" description="Low complexity" evidence="1">
    <location>
        <begin position="415"/>
        <end position="432"/>
    </location>
</feature>
<feature type="compositionally biased region" description="Low complexity" evidence="1">
    <location>
        <begin position="7"/>
        <end position="19"/>
    </location>
</feature>
<organism evidence="2 3">
    <name type="scientific">Coniella lustricola</name>
    <dbReference type="NCBI Taxonomy" id="2025994"/>
    <lineage>
        <taxon>Eukaryota</taxon>
        <taxon>Fungi</taxon>
        <taxon>Dikarya</taxon>
        <taxon>Ascomycota</taxon>
        <taxon>Pezizomycotina</taxon>
        <taxon>Sordariomycetes</taxon>
        <taxon>Sordariomycetidae</taxon>
        <taxon>Diaporthales</taxon>
        <taxon>Schizoparmaceae</taxon>
        <taxon>Coniella</taxon>
    </lineage>
</organism>
<dbReference type="Proteomes" id="UP000241462">
    <property type="component" value="Unassembled WGS sequence"/>
</dbReference>
<evidence type="ECO:0000313" key="3">
    <source>
        <dbReference type="Proteomes" id="UP000241462"/>
    </source>
</evidence>
<feature type="compositionally biased region" description="Basic and acidic residues" evidence="1">
    <location>
        <begin position="359"/>
        <end position="373"/>
    </location>
</feature>
<dbReference type="EMBL" id="KZ678380">
    <property type="protein sequence ID" value="PSS00986.1"/>
    <property type="molecule type" value="Genomic_DNA"/>
</dbReference>
<protein>
    <submittedName>
        <fullName evidence="2">Uncharacterized protein</fullName>
    </submittedName>
</protein>
<feature type="compositionally biased region" description="Polar residues" evidence="1">
    <location>
        <begin position="250"/>
        <end position="263"/>
    </location>
</feature>
<dbReference type="AlphaFoldDB" id="A0A2T3AKE9"/>
<feature type="compositionally biased region" description="Polar residues" evidence="1">
    <location>
        <begin position="272"/>
        <end position="282"/>
    </location>
</feature>
<dbReference type="STRING" id="2025994.A0A2T3AKE9"/>